<reference evidence="4 5" key="1">
    <citation type="submission" date="2022-03" db="EMBL/GenBank/DDBJ databases">
        <title>Novel taxa within the pig intestine.</title>
        <authorList>
            <person name="Wylensek D."/>
            <person name="Bishof K."/>
            <person name="Afrizal A."/>
            <person name="Clavel T."/>
        </authorList>
    </citation>
    <scope>NUCLEOTIDE SEQUENCE [LARGE SCALE GENOMIC DNA]</scope>
    <source>
        <strain evidence="4 5">Cla-KB-P134</strain>
    </source>
</reference>
<feature type="compositionally biased region" description="Basic and acidic residues" evidence="1">
    <location>
        <begin position="128"/>
        <end position="140"/>
    </location>
</feature>
<name>A0ABU4WM94_9FIRM</name>
<comment type="caution">
    <text evidence="4">The sequence shown here is derived from an EMBL/GenBank/DDBJ whole genome shotgun (WGS) entry which is preliminary data.</text>
</comment>
<accession>A0ABU4WM94</accession>
<evidence type="ECO:0000256" key="2">
    <source>
        <dbReference type="SAM" id="Phobius"/>
    </source>
</evidence>
<proteinExistence type="predicted"/>
<evidence type="ECO:0000256" key="3">
    <source>
        <dbReference type="SAM" id="SignalP"/>
    </source>
</evidence>
<feature type="compositionally biased region" description="Polar residues" evidence="1">
    <location>
        <begin position="166"/>
        <end position="177"/>
    </location>
</feature>
<feature type="compositionally biased region" description="Basic and acidic residues" evidence="1">
    <location>
        <begin position="235"/>
        <end position="246"/>
    </location>
</feature>
<keyword evidence="2" id="KW-0812">Transmembrane</keyword>
<keyword evidence="2" id="KW-0472">Membrane</keyword>
<feature type="compositionally biased region" description="Polar residues" evidence="1">
    <location>
        <begin position="223"/>
        <end position="234"/>
    </location>
</feature>
<protein>
    <submittedName>
        <fullName evidence="4">Uncharacterized protein</fullName>
    </submittedName>
</protein>
<keyword evidence="2" id="KW-1133">Transmembrane helix</keyword>
<feature type="region of interest" description="Disordered" evidence="1">
    <location>
        <begin position="128"/>
        <end position="248"/>
    </location>
</feature>
<feature type="chain" id="PRO_5046749497" evidence="3">
    <location>
        <begin position="29"/>
        <end position="546"/>
    </location>
</feature>
<feature type="signal peptide" evidence="3">
    <location>
        <begin position="1"/>
        <end position="28"/>
    </location>
</feature>
<evidence type="ECO:0000313" key="5">
    <source>
        <dbReference type="Proteomes" id="UP001285244"/>
    </source>
</evidence>
<dbReference type="EMBL" id="JALBUS010000010">
    <property type="protein sequence ID" value="MDX8417693.1"/>
    <property type="molecule type" value="Genomic_DNA"/>
</dbReference>
<feature type="compositionally biased region" description="Polar residues" evidence="1">
    <location>
        <begin position="197"/>
        <end position="215"/>
    </location>
</feature>
<keyword evidence="5" id="KW-1185">Reference proteome</keyword>
<evidence type="ECO:0000256" key="1">
    <source>
        <dbReference type="SAM" id="MobiDB-lite"/>
    </source>
</evidence>
<feature type="transmembrane region" description="Helical" evidence="2">
    <location>
        <begin position="522"/>
        <end position="539"/>
    </location>
</feature>
<sequence length="546" mass="59119">MKFSLKQAMASVLISSSMIIPMAMPIHAESTSTTPITEVKIETPEDFIKYCLSNKKIVDNKTVYEAFKAVDDTNYQTILDSETTYQELAKDDTKKEAIDALIKKNTENAYPTYDSLLKAAKDKDAAIKAQQEAEKKKQEEEATQENLSTSKETSSPSSTPTHLTSNEALSQSTTQTHSPSNETTSLSSTPTSEGTSQPSASSSQETTTDSQPETNRSNETENRSNAATNPSSSTKQEENTATKQDEQATVVENTQPLLNTQTVVFTGCANHVKVTVYAQAGAFEQGTQMVVIPLDTQSALADAKAVLGENVDQAISVDISFWKDGKEVEPRKAVEVKLSTDQFDAGTNVSVIHDSGDGDVKSVGTSDNATEVTISTSAFSPYTIASEKVIEPVVVQAQTSTSLSTTTQKVTPTTTTPTATNISEQAFNVVIKEKTSASTTAQAFVNTYLTSSTGVVYERANYTNYQRILSSKSAWDRLSASEKIQVNSILTKRIQKTYTKLYNEAKAMDVPTNVNTAVASQYVSYTVLCGMAIIGMISVRKKIKSE</sequence>
<gene>
    <name evidence="4" type="ORF">MOZ64_07530</name>
</gene>
<feature type="compositionally biased region" description="Low complexity" evidence="1">
    <location>
        <begin position="144"/>
        <end position="165"/>
    </location>
</feature>
<keyword evidence="3" id="KW-0732">Signal</keyword>
<organism evidence="4 5">
    <name type="scientific">Absicoccus intestinalis</name>
    <dbReference type="NCBI Taxonomy" id="2926319"/>
    <lineage>
        <taxon>Bacteria</taxon>
        <taxon>Bacillati</taxon>
        <taxon>Bacillota</taxon>
        <taxon>Erysipelotrichia</taxon>
        <taxon>Erysipelotrichales</taxon>
        <taxon>Erysipelotrichaceae</taxon>
        <taxon>Absicoccus</taxon>
    </lineage>
</organism>
<feature type="compositionally biased region" description="Low complexity" evidence="1">
    <location>
        <begin position="178"/>
        <end position="196"/>
    </location>
</feature>
<evidence type="ECO:0000313" key="4">
    <source>
        <dbReference type="EMBL" id="MDX8417693.1"/>
    </source>
</evidence>
<dbReference type="RefSeq" id="WP_320325968.1">
    <property type="nucleotide sequence ID" value="NZ_JALBUS010000010.1"/>
</dbReference>
<dbReference type="Proteomes" id="UP001285244">
    <property type="component" value="Unassembled WGS sequence"/>
</dbReference>